<dbReference type="HOGENOM" id="CLU_023257_0_1_9"/>
<dbReference type="InterPro" id="IPR017439">
    <property type="entry name" value="Amidohydrolase"/>
</dbReference>
<dbReference type="GO" id="GO:0046872">
    <property type="term" value="F:metal ion binding"/>
    <property type="evidence" value="ECO:0007669"/>
    <property type="project" value="UniProtKB-KW"/>
</dbReference>
<dbReference type="InterPro" id="IPR036264">
    <property type="entry name" value="Bact_exopeptidase_dim_dom"/>
</dbReference>
<keyword evidence="1" id="KW-0378">Hydrolase</keyword>
<dbReference type="GO" id="GO:0050118">
    <property type="term" value="F:N-acetyldiaminopimelate deacetylase activity"/>
    <property type="evidence" value="ECO:0007669"/>
    <property type="project" value="UniProtKB-ARBA"/>
</dbReference>
<proteinExistence type="predicted"/>
<feature type="domain" description="Peptidase M20 dimerisation" evidence="3">
    <location>
        <begin position="189"/>
        <end position="281"/>
    </location>
</feature>
<dbReference type="PANTHER" id="PTHR11014:SF63">
    <property type="entry name" value="METALLOPEPTIDASE, PUTATIVE (AFU_ORTHOLOGUE AFUA_6G09600)-RELATED"/>
    <property type="match status" value="1"/>
</dbReference>
<dbReference type="Pfam" id="PF01546">
    <property type="entry name" value="Peptidase_M20"/>
    <property type="match status" value="1"/>
</dbReference>
<keyword evidence="2" id="KW-0479">Metal-binding</keyword>
<protein>
    <submittedName>
        <fullName evidence="4">Peptidase</fullName>
    </submittedName>
</protein>
<dbReference type="PATRIC" id="fig|1379739.3.peg.1758"/>
<sequence>MLTEEILEIANNIKEELIDVRRYMHMYPELSFEEFKTSEFIKEKLKEHNINYIEDFHKTAVVALIKGRKEGKTILVRGDIDALPIEENNSLEYKSLNKGVMHACGHDAHIAWTLGTAIILNKLKDKIKGNVKFIFQPGEENQWGAKEMLKYGILENPKVDAAIAGHVWPDVESGKIAIVNGCAMACANKFRIEIIGKGGHGASPQDTLDPIAIANEVYMAIQQIVSRKVDPYDSVVISIGVFKAQGSYNIIPDKVEMEGTIRTLSKDKMKEIIRLIDNILKGIVLIQGARYRFDATEGVYPLINSEEFVYLAREAVVKVLGESNVEILKHGSMTGDDFSYFLNKVPGVFMYIGTLNNEKNINKPLHNCNFDIDEDIIYKASTVLSQLVIDYLNS</sequence>
<dbReference type="GO" id="GO:0019877">
    <property type="term" value="P:diaminopimelate biosynthetic process"/>
    <property type="evidence" value="ECO:0007669"/>
    <property type="project" value="UniProtKB-ARBA"/>
</dbReference>
<feature type="binding site" evidence="2">
    <location>
        <position position="366"/>
    </location>
    <ligand>
        <name>Mn(2+)</name>
        <dbReference type="ChEBI" id="CHEBI:29035"/>
        <label>2</label>
    </ligand>
</feature>
<dbReference type="SUPFAM" id="SSF55031">
    <property type="entry name" value="Bacterial exopeptidase dimerisation domain"/>
    <property type="match status" value="1"/>
</dbReference>
<dbReference type="Gene3D" id="3.40.630.10">
    <property type="entry name" value="Zn peptidases"/>
    <property type="match status" value="1"/>
</dbReference>
<evidence type="ECO:0000259" key="3">
    <source>
        <dbReference type="Pfam" id="PF07687"/>
    </source>
</evidence>
<evidence type="ECO:0000313" key="5">
    <source>
        <dbReference type="Proteomes" id="UP000032250"/>
    </source>
</evidence>
<comment type="cofactor">
    <cofactor evidence="2">
        <name>Mn(2+)</name>
        <dbReference type="ChEBI" id="CHEBI:29035"/>
    </cofactor>
    <text evidence="2">The Mn(2+) ion enhances activity.</text>
</comment>
<accession>A0A0D1BSQ9</accession>
<name>A0A0D1BSQ9_CLOBO</name>
<evidence type="ECO:0000256" key="2">
    <source>
        <dbReference type="PIRSR" id="PIRSR005962-1"/>
    </source>
</evidence>
<dbReference type="PANTHER" id="PTHR11014">
    <property type="entry name" value="PEPTIDASE M20 FAMILY MEMBER"/>
    <property type="match status" value="1"/>
</dbReference>
<dbReference type="PIRSF" id="PIRSF005962">
    <property type="entry name" value="Pept_M20D_amidohydro"/>
    <property type="match status" value="1"/>
</dbReference>
<feature type="binding site" evidence="2">
    <location>
        <position position="104"/>
    </location>
    <ligand>
        <name>Mn(2+)</name>
        <dbReference type="ChEBI" id="CHEBI:29035"/>
        <label>2</label>
    </ligand>
</feature>
<dbReference type="SUPFAM" id="SSF53187">
    <property type="entry name" value="Zn-dependent exopeptidases"/>
    <property type="match status" value="1"/>
</dbReference>
<dbReference type="InterPro" id="IPR002933">
    <property type="entry name" value="Peptidase_M20"/>
</dbReference>
<reference evidence="4 5" key="1">
    <citation type="submission" date="2014-06" db="EMBL/GenBank/DDBJ databases">
        <title>Genome characterization of distinct group I Clostridium botulinum lineages.</title>
        <authorList>
            <person name="Giordani F."/>
            <person name="Anselmo A."/>
            <person name="Fillo S."/>
            <person name="Palozzi A.M."/>
            <person name="Fortunato A."/>
            <person name="Gentile B."/>
            <person name="Ciammaruconi A."/>
            <person name="Anniballi F."/>
            <person name="De Medici D."/>
            <person name="Lista F."/>
        </authorList>
    </citation>
    <scope>NUCLEOTIDE SEQUENCE [LARGE SCALE GENOMIC DNA]</scope>
    <source>
        <strain evidence="4 5">B2 450</strain>
    </source>
</reference>
<comment type="caution">
    <text evidence="4">The sequence shown here is derived from an EMBL/GenBank/DDBJ whole genome shotgun (WGS) entry which is preliminary data.</text>
</comment>
<dbReference type="CDD" id="cd03886">
    <property type="entry name" value="M20_Acy1"/>
    <property type="match status" value="1"/>
</dbReference>
<feature type="binding site" evidence="2">
    <location>
        <position position="106"/>
    </location>
    <ligand>
        <name>Mn(2+)</name>
        <dbReference type="ChEBI" id="CHEBI:29035"/>
        <label>2</label>
    </ligand>
</feature>
<organism evidence="4 5">
    <name type="scientific">Clostridium botulinum B2 450</name>
    <dbReference type="NCBI Taxonomy" id="1379739"/>
    <lineage>
        <taxon>Bacteria</taxon>
        <taxon>Bacillati</taxon>
        <taxon>Bacillota</taxon>
        <taxon>Clostridia</taxon>
        <taxon>Eubacteriales</taxon>
        <taxon>Clostridiaceae</taxon>
        <taxon>Clostridium</taxon>
    </lineage>
</organism>
<dbReference type="EMBL" id="JXSU01000007">
    <property type="protein sequence ID" value="KIS23365.1"/>
    <property type="molecule type" value="Genomic_DNA"/>
</dbReference>
<dbReference type="OrthoDB" id="9776731at2"/>
<dbReference type="FunFam" id="3.30.70.360:FF:000001">
    <property type="entry name" value="N-acetyldiaminopimelate deacetylase"/>
    <property type="match status" value="1"/>
</dbReference>
<gene>
    <name evidence="4" type="ORF">N495_07105</name>
</gene>
<dbReference type="InterPro" id="IPR011650">
    <property type="entry name" value="Peptidase_M20_dimer"/>
</dbReference>
<dbReference type="Proteomes" id="UP000032250">
    <property type="component" value="Unassembled WGS sequence"/>
</dbReference>
<dbReference type="AlphaFoldDB" id="A0A0D1BSQ9"/>
<dbReference type="Gene3D" id="3.30.70.360">
    <property type="match status" value="1"/>
</dbReference>
<dbReference type="NCBIfam" id="TIGR01891">
    <property type="entry name" value="amidohydrolases"/>
    <property type="match status" value="1"/>
</dbReference>
<dbReference type="Pfam" id="PF07687">
    <property type="entry name" value="M20_dimer"/>
    <property type="match status" value="1"/>
</dbReference>
<evidence type="ECO:0000313" key="4">
    <source>
        <dbReference type="EMBL" id="KIS23365.1"/>
    </source>
</evidence>
<feature type="binding site" evidence="2">
    <location>
        <position position="140"/>
    </location>
    <ligand>
        <name>Mn(2+)</name>
        <dbReference type="ChEBI" id="CHEBI:29035"/>
        <label>2</label>
    </ligand>
</feature>
<evidence type="ECO:0000256" key="1">
    <source>
        <dbReference type="ARBA" id="ARBA00022801"/>
    </source>
</evidence>
<dbReference type="RefSeq" id="WP_043031797.1">
    <property type="nucleotide sequence ID" value="NZ_JXSU01000007.1"/>
</dbReference>
<keyword evidence="2" id="KW-0464">Manganese</keyword>
<feature type="binding site" evidence="2">
    <location>
        <position position="166"/>
    </location>
    <ligand>
        <name>Mn(2+)</name>
        <dbReference type="ChEBI" id="CHEBI:29035"/>
        <label>2</label>
    </ligand>
</feature>